<proteinExistence type="predicted"/>
<dbReference type="Proteomes" id="UP001151760">
    <property type="component" value="Unassembled WGS sequence"/>
</dbReference>
<feature type="region of interest" description="Disordered" evidence="1">
    <location>
        <begin position="280"/>
        <end position="309"/>
    </location>
</feature>
<dbReference type="GO" id="GO:0003964">
    <property type="term" value="F:RNA-directed DNA polymerase activity"/>
    <property type="evidence" value="ECO:0007669"/>
    <property type="project" value="UniProtKB-KW"/>
</dbReference>
<name>A0ABQ5IS43_9ASTR</name>
<sequence length="532" mass="60982">MAHQAASNSLRSFVTSEWKTKPLRCFQITEVVAIFFAQNALIGMKFPWSLGNGPTVKTHSFAKTMSPKVVGKLAPLVHDPRGVEKIERLQQRIQELELQQVRSDSLTEEAETKPNVWDTESVDVNPFGGGKHRYVNRLYQPRRNDHVVDRDDRYRDDAIRSLGLKIEIPEFQLKVKLVAIKLRQHASLWRDHVNKRRRIKGKSKVETWEKMKKLMKAKFLLENHRQEAFLDYHNLSQQNMTVKEVINEFNKLRMRCDVFEEEEKVVTRFLGVLKPKIADIPPTRTTPPTAPKTAPKATTPATSAAGNTRERVDNAPRCYKYSGLRHYERDCPNLKTLAFVPDDVSLIYDIDAEPELDKPGDELVYPDRIEALVALVIQRFLNVAVSKSVDDNSWLCNNTFRTKCTSKGKIYDMIIDEGSCENVVSTYMVETLGMKTENHPEPYQLNWLKKGNTVKKSGFERLMKTSPYVFTLVVVEENEIIKKAPLQVQPLLREFSDVIPGDIPPGLSAMRDIQHCIDFILGFAIPNRPAIR</sequence>
<keyword evidence="4" id="KW-1185">Reference proteome</keyword>
<evidence type="ECO:0000259" key="2">
    <source>
        <dbReference type="Pfam" id="PF03732"/>
    </source>
</evidence>
<feature type="domain" description="Retrotransposon gag" evidence="2">
    <location>
        <begin position="176"/>
        <end position="273"/>
    </location>
</feature>
<keyword evidence="3" id="KW-0695">RNA-directed DNA polymerase</keyword>
<dbReference type="EMBL" id="BQNB010021073">
    <property type="protein sequence ID" value="GJU02560.1"/>
    <property type="molecule type" value="Genomic_DNA"/>
</dbReference>
<protein>
    <submittedName>
        <fullName evidence="3">Reverse transcriptase domain-containing protein</fullName>
    </submittedName>
</protein>
<dbReference type="Pfam" id="PF03732">
    <property type="entry name" value="Retrotrans_gag"/>
    <property type="match status" value="1"/>
</dbReference>
<comment type="caution">
    <text evidence="3">The sequence shown here is derived from an EMBL/GenBank/DDBJ whole genome shotgun (WGS) entry which is preliminary data.</text>
</comment>
<keyword evidence="3" id="KW-0808">Transferase</keyword>
<keyword evidence="3" id="KW-0548">Nucleotidyltransferase</keyword>
<accession>A0ABQ5IS43</accession>
<evidence type="ECO:0000313" key="3">
    <source>
        <dbReference type="EMBL" id="GJU02560.1"/>
    </source>
</evidence>
<evidence type="ECO:0000256" key="1">
    <source>
        <dbReference type="SAM" id="MobiDB-lite"/>
    </source>
</evidence>
<feature type="compositionally biased region" description="Low complexity" evidence="1">
    <location>
        <begin position="291"/>
        <end position="305"/>
    </location>
</feature>
<dbReference type="PANTHER" id="PTHR35046">
    <property type="entry name" value="ZINC KNUCKLE (CCHC-TYPE) FAMILY PROTEIN"/>
    <property type="match status" value="1"/>
</dbReference>
<gene>
    <name evidence="3" type="ORF">Tco_1112898</name>
</gene>
<dbReference type="PANTHER" id="PTHR35046:SF23">
    <property type="entry name" value="NUCLEOTIDYLTRANSFERASE, RIBONUCLEASE H"/>
    <property type="match status" value="1"/>
</dbReference>
<reference evidence="3" key="2">
    <citation type="submission" date="2022-01" db="EMBL/GenBank/DDBJ databases">
        <authorList>
            <person name="Yamashiro T."/>
            <person name="Shiraishi A."/>
            <person name="Satake H."/>
            <person name="Nakayama K."/>
        </authorList>
    </citation>
    <scope>NUCLEOTIDE SEQUENCE</scope>
</reference>
<dbReference type="InterPro" id="IPR005162">
    <property type="entry name" value="Retrotrans_gag_dom"/>
</dbReference>
<reference evidence="3" key="1">
    <citation type="journal article" date="2022" name="Int. J. Mol. Sci.">
        <title>Draft Genome of Tanacetum Coccineum: Genomic Comparison of Closely Related Tanacetum-Family Plants.</title>
        <authorList>
            <person name="Yamashiro T."/>
            <person name="Shiraishi A."/>
            <person name="Nakayama K."/>
            <person name="Satake H."/>
        </authorList>
    </citation>
    <scope>NUCLEOTIDE SEQUENCE</scope>
</reference>
<organism evidence="3 4">
    <name type="scientific">Tanacetum coccineum</name>
    <dbReference type="NCBI Taxonomy" id="301880"/>
    <lineage>
        <taxon>Eukaryota</taxon>
        <taxon>Viridiplantae</taxon>
        <taxon>Streptophyta</taxon>
        <taxon>Embryophyta</taxon>
        <taxon>Tracheophyta</taxon>
        <taxon>Spermatophyta</taxon>
        <taxon>Magnoliopsida</taxon>
        <taxon>eudicotyledons</taxon>
        <taxon>Gunneridae</taxon>
        <taxon>Pentapetalae</taxon>
        <taxon>asterids</taxon>
        <taxon>campanulids</taxon>
        <taxon>Asterales</taxon>
        <taxon>Asteraceae</taxon>
        <taxon>Asteroideae</taxon>
        <taxon>Anthemideae</taxon>
        <taxon>Anthemidinae</taxon>
        <taxon>Tanacetum</taxon>
    </lineage>
</organism>
<evidence type="ECO:0000313" key="4">
    <source>
        <dbReference type="Proteomes" id="UP001151760"/>
    </source>
</evidence>